<feature type="non-terminal residue" evidence="1">
    <location>
        <position position="43"/>
    </location>
</feature>
<comment type="caution">
    <text evidence="1">The sequence shown here is derived from an EMBL/GenBank/DDBJ whole genome shotgun (WGS) entry which is preliminary data.</text>
</comment>
<protein>
    <submittedName>
        <fullName evidence="1">Uncharacterized protein</fullName>
    </submittedName>
</protein>
<dbReference type="Proteomes" id="UP000593577">
    <property type="component" value="Unassembled WGS sequence"/>
</dbReference>
<sequence>MPISIDEYDAHPLASDTLYSLAYTGSLGSVKTFSSSSIQNIFK</sequence>
<name>A0A7J8X9G1_GOSAI</name>
<evidence type="ECO:0000313" key="2">
    <source>
        <dbReference type="Proteomes" id="UP000593577"/>
    </source>
</evidence>
<evidence type="ECO:0000313" key="1">
    <source>
        <dbReference type="EMBL" id="MBA0683937.1"/>
    </source>
</evidence>
<proteinExistence type="predicted"/>
<organism evidence="1 2">
    <name type="scientific">Gossypium aridum</name>
    <name type="common">American cotton</name>
    <name type="synonym">Erioxylum aridum</name>
    <dbReference type="NCBI Taxonomy" id="34290"/>
    <lineage>
        <taxon>Eukaryota</taxon>
        <taxon>Viridiplantae</taxon>
        <taxon>Streptophyta</taxon>
        <taxon>Embryophyta</taxon>
        <taxon>Tracheophyta</taxon>
        <taxon>Spermatophyta</taxon>
        <taxon>Magnoliopsida</taxon>
        <taxon>eudicotyledons</taxon>
        <taxon>Gunneridae</taxon>
        <taxon>Pentapetalae</taxon>
        <taxon>rosids</taxon>
        <taxon>malvids</taxon>
        <taxon>Malvales</taxon>
        <taxon>Malvaceae</taxon>
        <taxon>Malvoideae</taxon>
        <taxon>Gossypium</taxon>
    </lineage>
</organism>
<dbReference type="EMBL" id="JABFAA010000006">
    <property type="protein sequence ID" value="MBA0683937.1"/>
    <property type="molecule type" value="Genomic_DNA"/>
</dbReference>
<accession>A0A7J8X9G1</accession>
<gene>
    <name evidence="1" type="ORF">Goari_025559</name>
</gene>
<keyword evidence="2" id="KW-1185">Reference proteome</keyword>
<reference evidence="1 2" key="1">
    <citation type="journal article" date="2019" name="Genome Biol. Evol.">
        <title>Insights into the evolution of the New World diploid cottons (Gossypium, subgenus Houzingenia) based on genome sequencing.</title>
        <authorList>
            <person name="Grover C.E."/>
            <person name="Arick M.A. 2nd"/>
            <person name="Thrash A."/>
            <person name="Conover J.L."/>
            <person name="Sanders W.S."/>
            <person name="Peterson D.G."/>
            <person name="Frelichowski J.E."/>
            <person name="Scheffler J.A."/>
            <person name="Scheffler B.E."/>
            <person name="Wendel J.F."/>
        </authorList>
    </citation>
    <scope>NUCLEOTIDE SEQUENCE [LARGE SCALE GENOMIC DNA]</scope>
    <source>
        <strain evidence="1">185</strain>
        <tissue evidence="1">Leaf</tissue>
    </source>
</reference>
<dbReference type="AlphaFoldDB" id="A0A7J8X9G1"/>